<dbReference type="Proteomes" id="UP000041254">
    <property type="component" value="Unassembled WGS sequence"/>
</dbReference>
<organism evidence="2 3">
    <name type="scientific">Vitrella brassicaformis (strain CCMP3155)</name>
    <dbReference type="NCBI Taxonomy" id="1169540"/>
    <lineage>
        <taxon>Eukaryota</taxon>
        <taxon>Sar</taxon>
        <taxon>Alveolata</taxon>
        <taxon>Colpodellida</taxon>
        <taxon>Vitrellaceae</taxon>
        <taxon>Vitrella</taxon>
    </lineage>
</organism>
<gene>
    <name evidence="2" type="ORF">Vbra_7560</name>
</gene>
<dbReference type="InParanoid" id="A0A0G4EJ91"/>
<keyword evidence="3" id="KW-1185">Reference proteome</keyword>
<sequence>MDKEEEPSAAEEAARYTDAAAEVAAGEVAREIPEEAPAKGETDAQPDVVPPADHDHPPEDQAMRHAEQPASQEAAAPPPPPKEPPEKAVGELPPSVVGELPPSVVPTDTVGGVVKRLKKSAPSFPLPCPVIYIIAAPPTHKLGVGEAPPLALDAAALDAIQRAAQRSDALTVVSGFPLSFANLAPTKNAPAVVLYPQAAYKRDGPANNTAHLQELSRTAFLSVCPVEADHWANSAEIDIKMQLTSTLSGQDKPRASRPRQVVAIATPTATVANLEELTRVRDRGWPLILLPPQLTSLQKPLVSCDEAKGDDRMVMRFPATDAQPREVAGWIRYFLVLAP</sequence>
<evidence type="ECO:0000313" key="3">
    <source>
        <dbReference type="Proteomes" id="UP000041254"/>
    </source>
</evidence>
<dbReference type="AlphaFoldDB" id="A0A0G4EJ91"/>
<name>A0A0G4EJ91_VITBC</name>
<proteinExistence type="predicted"/>
<protein>
    <submittedName>
        <fullName evidence="2">Uncharacterized protein</fullName>
    </submittedName>
</protein>
<feature type="compositionally biased region" description="Low complexity" evidence="1">
    <location>
        <begin position="16"/>
        <end position="27"/>
    </location>
</feature>
<evidence type="ECO:0000256" key="1">
    <source>
        <dbReference type="SAM" id="MobiDB-lite"/>
    </source>
</evidence>
<dbReference type="EMBL" id="CDMY01000243">
    <property type="protein sequence ID" value="CEL96580.1"/>
    <property type="molecule type" value="Genomic_DNA"/>
</dbReference>
<dbReference type="VEuPathDB" id="CryptoDB:Vbra_7560"/>
<reference evidence="2 3" key="1">
    <citation type="submission" date="2014-11" db="EMBL/GenBank/DDBJ databases">
        <authorList>
            <person name="Zhu J."/>
            <person name="Qi W."/>
            <person name="Song R."/>
        </authorList>
    </citation>
    <scope>NUCLEOTIDE SEQUENCE [LARGE SCALE GENOMIC DNA]</scope>
</reference>
<feature type="compositionally biased region" description="Basic and acidic residues" evidence="1">
    <location>
        <begin position="28"/>
        <end position="42"/>
    </location>
</feature>
<accession>A0A0G4EJ91</accession>
<evidence type="ECO:0000313" key="2">
    <source>
        <dbReference type="EMBL" id="CEL96580.1"/>
    </source>
</evidence>
<feature type="region of interest" description="Disordered" evidence="1">
    <location>
        <begin position="1"/>
        <end position="103"/>
    </location>
</feature>
<feature type="compositionally biased region" description="Basic and acidic residues" evidence="1">
    <location>
        <begin position="52"/>
        <end position="67"/>
    </location>
</feature>